<sequence length="94" mass="10721">MLPVVNHTKGRSVLPSSTAAGLKYSSRRPSLMKSLTYISSCRTDRLTPRRTDCLFLCPVTFIWDSRDGMDEWSISGISRSADEYSLVRKERWCS</sequence>
<name>A0A8X6NNX5_NEPPI</name>
<reference evidence="1" key="1">
    <citation type="submission" date="2020-08" db="EMBL/GenBank/DDBJ databases">
        <title>Multicomponent nature underlies the extraordinary mechanical properties of spider dragline silk.</title>
        <authorList>
            <person name="Kono N."/>
            <person name="Nakamura H."/>
            <person name="Mori M."/>
            <person name="Yoshida Y."/>
            <person name="Ohtoshi R."/>
            <person name="Malay A.D."/>
            <person name="Moran D.A.P."/>
            <person name="Tomita M."/>
            <person name="Numata K."/>
            <person name="Arakawa K."/>
        </authorList>
    </citation>
    <scope>NUCLEOTIDE SEQUENCE</scope>
</reference>
<dbReference type="Proteomes" id="UP000887013">
    <property type="component" value="Unassembled WGS sequence"/>
</dbReference>
<protein>
    <submittedName>
        <fullName evidence="1">Uncharacterized protein</fullName>
    </submittedName>
</protein>
<dbReference type="AlphaFoldDB" id="A0A8X6NNX5"/>
<keyword evidence="2" id="KW-1185">Reference proteome</keyword>
<gene>
    <name evidence="1" type="ORF">NPIL_275091</name>
</gene>
<evidence type="ECO:0000313" key="1">
    <source>
        <dbReference type="EMBL" id="GFT23190.1"/>
    </source>
</evidence>
<evidence type="ECO:0000313" key="2">
    <source>
        <dbReference type="Proteomes" id="UP000887013"/>
    </source>
</evidence>
<proteinExistence type="predicted"/>
<accession>A0A8X6NNX5</accession>
<dbReference type="EMBL" id="BMAW01011322">
    <property type="protein sequence ID" value="GFT23190.1"/>
    <property type="molecule type" value="Genomic_DNA"/>
</dbReference>
<organism evidence="1 2">
    <name type="scientific">Nephila pilipes</name>
    <name type="common">Giant wood spider</name>
    <name type="synonym">Nephila maculata</name>
    <dbReference type="NCBI Taxonomy" id="299642"/>
    <lineage>
        <taxon>Eukaryota</taxon>
        <taxon>Metazoa</taxon>
        <taxon>Ecdysozoa</taxon>
        <taxon>Arthropoda</taxon>
        <taxon>Chelicerata</taxon>
        <taxon>Arachnida</taxon>
        <taxon>Araneae</taxon>
        <taxon>Araneomorphae</taxon>
        <taxon>Entelegynae</taxon>
        <taxon>Araneoidea</taxon>
        <taxon>Nephilidae</taxon>
        <taxon>Nephila</taxon>
    </lineage>
</organism>
<comment type="caution">
    <text evidence="1">The sequence shown here is derived from an EMBL/GenBank/DDBJ whole genome shotgun (WGS) entry which is preliminary data.</text>
</comment>